<evidence type="ECO:0000313" key="3">
    <source>
        <dbReference type="Proteomes" id="UP000316806"/>
    </source>
</evidence>
<dbReference type="InterPro" id="IPR020802">
    <property type="entry name" value="TesA-like"/>
</dbReference>
<evidence type="ECO:0000313" key="2">
    <source>
        <dbReference type="EMBL" id="QDQ16710.1"/>
    </source>
</evidence>
<sequence>MAQFRASFTDEAELGAPRAPFTLARAAAGAEEIGLVLFTSYVGRSSAYDYARFGAYFRDRRDVSVITHPGFLEGELLPADKEALVRLHADTVQRHVGDKPYVLSGHSSGGLVAHAVARELERRGAGPAGVVLVDTYVDEKALGDMAAAMGEQLSDRYDSVPGADDNDWGDAWVTAMARYMFLGLLPEEVAAPTLLVRAGEPLMEWTKDYDWRPSWKLEHSAVDVPGTHFTVMEEHSRSTARAVEEWLERL</sequence>
<reference evidence="2 3" key="1">
    <citation type="journal article" date="2019" name="J. Ind. Microbiol. Biotechnol.">
        <title>The complete genomic sequence of Streptomyces spectabilis NRRL-2792 and identification of secondary metabolite biosynthetic gene clusters.</title>
        <authorList>
            <person name="Sinha A."/>
            <person name="Phillips-Salemka S."/>
            <person name="Niraula T.A."/>
            <person name="Short K.A."/>
            <person name="Niraula N.P."/>
        </authorList>
    </citation>
    <scope>NUCLEOTIDE SEQUENCE [LARGE SCALE GENOMIC DNA]</scope>
    <source>
        <strain evidence="2 3">NRRL 2792</strain>
    </source>
</reference>
<organism evidence="2 3">
    <name type="scientific">Streptomyces spectabilis</name>
    <dbReference type="NCBI Taxonomy" id="68270"/>
    <lineage>
        <taxon>Bacteria</taxon>
        <taxon>Bacillati</taxon>
        <taxon>Actinomycetota</taxon>
        <taxon>Actinomycetes</taxon>
        <taxon>Kitasatosporales</taxon>
        <taxon>Streptomycetaceae</taxon>
        <taxon>Streptomyces</taxon>
    </lineage>
</organism>
<dbReference type="Gene3D" id="3.40.50.1820">
    <property type="entry name" value="alpha/beta hydrolase"/>
    <property type="match status" value="1"/>
</dbReference>
<dbReference type="InterPro" id="IPR001031">
    <property type="entry name" value="Thioesterase"/>
</dbReference>
<evidence type="ECO:0000259" key="1">
    <source>
        <dbReference type="SMART" id="SM00824"/>
    </source>
</evidence>
<dbReference type="Proteomes" id="UP000316806">
    <property type="component" value="Chromosome"/>
</dbReference>
<feature type="domain" description="Thioesterase TesA-like" evidence="1">
    <location>
        <begin position="36"/>
        <end position="247"/>
    </location>
</feature>
<dbReference type="SMART" id="SM00824">
    <property type="entry name" value="PKS_TE"/>
    <property type="match status" value="1"/>
</dbReference>
<gene>
    <name evidence="2" type="ORF">FH965_33595</name>
</gene>
<proteinExistence type="predicted"/>
<dbReference type="AlphaFoldDB" id="A0A516RM33"/>
<dbReference type="SUPFAM" id="SSF53474">
    <property type="entry name" value="alpha/beta-Hydrolases"/>
    <property type="match status" value="1"/>
</dbReference>
<dbReference type="EMBL" id="CP040916">
    <property type="protein sequence ID" value="QDQ16710.1"/>
    <property type="molecule type" value="Genomic_DNA"/>
</dbReference>
<dbReference type="Pfam" id="PF00975">
    <property type="entry name" value="Thioesterase"/>
    <property type="match status" value="1"/>
</dbReference>
<dbReference type="InterPro" id="IPR029058">
    <property type="entry name" value="AB_hydrolase_fold"/>
</dbReference>
<dbReference type="GO" id="GO:0016787">
    <property type="term" value="F:hydrolase activity"/>
    <property type="evidence" value="ECO:0007669"/>
    <property type="project" value="UniProtKB-KW"/>
</dbReference>
<protein>
    <submittedName>
        <fullName evidence="2">Alpha/beta fold hydrolase</fullName>
    </submittedName>
</protein>
<keyword evidence="2" id="KW-0378">Hydrolase</keyword>
<name>A0A516RM33_STRST</name>
<accession>A0A516RM33</accession>